<dbReference type="PANTHER" id="PTHR21580">
    <property type="entry name" value="SHIPPO-1-RELATED"/>
    <property type="match status" value="1"/>
</dbReference>
<dbReference type="AlphaFoldDB" id="A0A8B8GFX9"/>
<gene>
    <name evidence="3" type="primary">LOC112691710</name>
</gene>
<accession>A0A8B8GFX9</accession>
<proteinExistence type="predicted"/>
<evidence type="ECO:0000313" key="2">
    <source>
        <dbReference type="Proteomes" id="UP000694846"/>
    </source>
</evidence>
<dbReference type="GeneID" id="112691710"/>
<dbReference type="InterPro" id="IPR051291">
    <property type="entry name" value="CIMAP"/>
</dbReference>
<dbReference type="PANTHER" id="PTHR21580:SF28">
    <property type="entry name" value="BOREALIN N-TERMINAL DOMAIN-CONTAINING PROTEIN-RELATED"/>
    <property type="match status" value="1"/>
</dbReference>
<sequence>MTTMYRSPGPKYGVPNAFGYEDADLRLKRAPAFSLGQLLQPKPAAKIPGPKYAVGDVTRRGPVTVTGISLGAKDHVRRTQRIPGPTTYDVVPCLPLITPAMPMYSMGLKRTDRRKTTRIPAPNAYSLATTIGNQLPDMPSAPKFSITGLNEKSKRSAKLGATPGPNQYPAVPVDLVKTQTPRPVILGRLDPKYRRGTPAPNRYLPGQSGSRFSNAPQYSMASRLRKPADPYYTAADRVPDWQ</sequence>
<keyword evidence="2" id="KW-1185">Reference proteome</keyword>
<dbReference type="Proteomes" id="UP000694846">
    <property type="component" value="Unplaced"/>
</dbReference>
<evidence type="ECO:0000256" key="1">
    <source>
        <dbReference type="SAM" id="MobiDB-lite"/>
    </source>
</evidence>
<dbReference type="RefSeq" id="XP_025421868.1">
    <property type="nucleotide sequence ID" value="XM_025566083.1"/>
</dbReference>
<organism evidence="2 3">
    <name type="scientific">Sipha flava</name>
    <name type="common">yellow sugarcane aphid</name>
    <dbReference type="NCBI Taxonomy" id="143950"/>
    <lineage>
        <taxon>Eukaryota</taxon>
        <taxon>Metazoa</taxon>
        <taxon>Ecdysozoa</taxon>
        <taxon>Arthropoda</taxon>
        <taxon>Hexapoda</taxon>
        <taxon>Insecta</taxon>
        <taxon>Pterygota</taxon>
        <taxon>Neoptera</taxon>
        <taxon>Paraneoptera</taxon>
        <taxon>Hemiptera</taxon>
        <taxon>Sternorrhyncha</taxon>
        <taxon>Aphidomorpha</taxon>
        <taxon>Aphidoidea</taxon>
        <taxon>Aphididae</taxon>
        <taxon>Sipha</taxon>
    </lineage>
</organism>
<reference evidence="3" key="1">
    <citation type="submission" date="2025-08" db="UniProtKB">
        <authorList>
            <consortium name="RefSeq"/>
        </authorList>
    </citation>
    <scope>IDENTIFICATION</scope>
    <source>
        <tissue evidence="3">Whole body</tissue>
    </source>
</reference>
<evidence type="ECO:0000313" key="3">
    <source>
        <dbReference type="RefSeq" id="XP_025421868.1"/>
    </source>
</evidence>
<name>A0A8B8GFX9_9HEMI</name>
<feature type="compositionally biased region" description="Polar residues" evidence="1">
    <location>
        <begin position="207"/>
        <end position="220"/>
    </location>
</feature>
<dbReference type="InterPro" id="IPR010736">
    <property type="entry name" value="SHIPPO-rpt"/>
</dbReference>
<feature type="region of interest" description="Disordered" evidence="1">
    <location>
        <begin position="189"/>
        <end position="242"/>
    </location>
</feature>
<protein>
    <submittedName>
        <fullName evidence="3">Outer dense fiber protein 3-like protein 2</fullName>
    </submittedName>
</protein>
<dbReference type="GO" id="GO:0005856">
    <property type="term" value="C:cytoskeleton"/>
    <property type="evidence" value="ECO:0007669"/>
    <property type="project" value="TreeGrafter"/>
</dbReference>
<dbReference type="Pfam" id="PF07004">
    <property type="entry name" value="SHIPPO-rpt"/>
    <property type="match status" value="3"/>
</dbReference>
<dbReference type="OrthoDB" id="406368at2759"/>